<dbReference type="EC" id="3.5.4.12" evidence="7"/>
<evidence type="ECO:0000313" key="12">
    <source>
        <dbReference type="Proteomes" id="UP000031516"/>
    </source>
</evidence>
<evidence type="ECO:0000256" key="7">
    <source>
        <dbReference type="ARBA" id="ARBA00038938"/>
    </source>
</evidence>
<dbReference type="PANTHER" id="PTHR11086">
    <property type="entry name" value="DEOXYCYTIDYLATE DEAMINASE-RELATED"/>
    <property type="match status" value="1"/>
</dbReference>
<dbReference type="AlphaFoldDB" id="A0A0A8L3K7"/>
<gene>
    <name evidence="11" type="ORF">KLDO_g1936</name>
</gene>
<dbReference type="FunFam" id="3.40.140.10:FF:000035">
    <property type="entry name" value="dCMP deaminase"/>
    <property type="match status" value="1"/>
</dbReference>
<dbReference type="Proteomes" id="UP000031516">
    <property type="component" value="Unassembled WGS sequence"/>
</dbReference>
<evidence type="ECO:0000256" key="9">
    <source>
        <dbReference type="ARBA" id="ARBA00071582"/>
    </source>
</evidence>
<organism evidence="11 12">
    <name type="scientific">Kluyveromyces dobzhanskii CBS 2104</name>
    <dbReference type="NCBI Taxonomy" id="1427455"/>
    <lineage>
        <taxon>Eukaryota</taxon>
        <taxon>Fungi</taxon>
        <taxon>Dikarya</taxon>
        <taxon>Ascomycota</taxon>
        <taxon>Saccharomycotina</taxon>
        <taxon>Saccharomycetes</taxon>
        <taxon>Saccharomycetales</taxon>
        <taxon>Saccharomycetaceae</taxon>
        <taxon>Kluyveromyces</taxon>
    </lineage>
</organism>
<dbReference type="CDD" id="cd01286">
    <property type="entry name" value="deoxycytidylate_deaminase"/>
    <property type="match status" value="1"/>
</dbReference>
<evidence type="ECO:0000256" key="2">
    <source>
        <dbReference type="ARBA" id="ARBA00006576"/>
    </source>
</evidence>
<sequence length="341" mass="38103">MLIGISGTLFSDVEIVGQALSEIYDATLLHVESLGGWDGLLDYGTKNFMKNHVVHGIDSVEILEMLGKRPFFVHIAVDCTLRRRLENWRNALNGGTNGAVKVGEGGFSNGEKHEPLDFHSIEHILNSMDFHNYSKEDSLISVNERSLIKVVIHSSLPFDTVKQQLQEQLQNVIDSKSCTAPLRPCWDTYFMKLANLAASRANCMKRRVGCVIVRDCRVVATGYNGTPRNTQNCNLGGCARCNEGDDKSLHTCLCLHAEENALLEAGRDRIGPNAILYCDTCPCLTCSVKIVQTGIKEVVYSHSYRMDEQSLRILRDGKVIVRQHKLIDERTTMHIGKTDRP</sequence>
<evidence type="ECO:0000256" key="6">
    <source>
        <dbReference type="ARBA" id="ARBA00022833"/>
    </source>
</evidence>
<keyword evidence="3" id="KW-0479">Metal-binding</keyword>
<comment type="caution">
    <text evidence="11">The sequence shown here is derived from an EMBL/GenBank/DDBJ whole genome shotgun (WGS) entry which is preliminary data.</text>
</comment>
<evidence type="ECO:0000256" key="3">
    <source>
        <dbReference type="ARBA" id="ARBA00022723"/>
    </source>
</evidence>
<dbReference type="GO" id="GO:0004132">
    <property type="term" value="F:dCMP deaminase activity"/>
    <property type="evidence" value="ECO:0007669"/>
    <property type="project" value="UniProtKB-EC"/>
</dbReference>
<comment type="cofactor">
    <cofactor evidence="1">
        <name>Zn(2+)</name>
        <dbReference type="ChEBI" id="CHEBI:29105"/>
    </cofactor>
</comment>
<dbReference type="InterPro" id="IPR002125">
    <property type="entry name" value="CMP_dCMP_dom"/>
</dbReference>
<keyword evidence="12" id="KW-1185">Reference proteome</keyword>
<accession>A0A0A8L3K7</accession>
<dbReference type="GO" id="GO:0008270">
    <property type="term" value="F:zinc ion binding"/>
    <property type="evidence" value="ECO:0007669"/>
    <property type="project" value="InterPro"/>
</dbReference>
<dbReference type="InterPro" id="IPR016192">
    <property type="entry name" value="APOBEC/CMP_deaminase_Zn-bd"/>
</dbReference>
<evidence type="ECO:0000256" key="5">
    <source>
        <dbReference type="ARBA" id="ARBA00022801"/>
    </source>
</evidence>
<evidence type="ECO:0000256" key="1">
    <source>
        <dbReference type="ARBA" id="ARBA00001947"/>
    </source>
</evidence>
<dbReference type="Pfam" id="PF00383">
    <property type="entry name" value="dCMP_cyt_deam_1"/>
    <property type="match status" value="1"/>
</dbReference>
<keyword evidence="4" id="KW-0545">Nucleotide biosynthesis</keyword>
<name>A0A0A8L3K7_9SACH</name>
<dbReference type="PROSITE" id="PS00903">
    <property type="entry name" value="CYT_DCMP_DEAMINASES_1"/>
    <property type="match status" value="1"/>
</dbReference>
<dbReference type="PROSITE" id="PS51747">
    <property type="entry name" value="CYT_DCMP_DEAMINASES_2"/>
    <property type="match status" value="1"/>
</dbReference>
<keyword evidence="6" id="KW-0862">Zinc</keyword>
<protein>
    <recommendedName>
        <fullName evidence="9">Deoxycytidylate deaminase</fullName>
        <ecNumber evidence="7">3.5.4.12</ecNumber>
    </recommendedName>
    <alternativeName>
        <fullName evidence="8">dCMP deaminase</fullName>
    </alternativeName>
</protein>
<feature type="domain" description="CMP/dCMP-type deaminase" evidence="10">
    <location>
        <begin position="185"/>
        <end position="314"/>
    </location>
</feature>
<dbReference type="InterPro" id="IPR015517">
    <property type="entry name" value="dCMP_deaminase-rel"/>
</dbReference>
<dbReference type="InterPro" id="IPR016193">
    <property type="entry name" value="Cytidine_deaminase-like"/>
</dbReference>
<dbReference type="GO" id="GO:0005737">
    <property type="term" value="C:cytoplasm"/>
    <property type="evidence" value="ECO:0007669"/>
    <property type="project" value="TreeGrafter"/>
</dbReference>
<evidence type="ECO:0000256" key="8">
    <source>
        <dbReference type="ARBA" id="ARBA00041763"/>
    </source>
</evidence>
<reference evidence="11 12" key="1">
    <citation type="submission" date="2014-03" db="EMBL/GenBank/DDBJ databases">
        <title>The genome of Kluyveromyces dobzhanskii.</title>
        <authorList>
            <person name="Nystedt B."/>
            <person name="Astrom S."/>
        </authorList>
    </citation>
    <scope>NUCLEOTIDE SEQUENCE [LARGE SCALE GENOMIC DNA]</scope>
    <source>
        <strain evidence="11 12">CBS 2104</strain>
    </source>
</reference>
<dbReference type="Gene3D" id="3.40.140.10">
    <property type="entry name" value="Cytidine Deaminase, domain 2"/>
    <property type="match status" value="1"/>
</dbReference>
<dbReference type="PANTHER" id="PTHR11086:SF18">
    <property type="entry name" value="DEOXYCYTIDYLATE DEAMINASE"/>
    <property type="match status" value="1"/>
</dbReference>
<dbReference type="InterPro" id="IPR035105">
    <property type="entry name" value="Deoxycytidylate_deaminase_dom"/>
</dbReference>
<comment type="similarity">
    <text evidence="2">Belongs to the cytidine and deoxycytidylate deaminase family.</text>
</comment>
<dbReference type="OrthoDB" id="6710946at2759"/>
<dbReference type="EMBL" id="CCBQ010000026">
    <property type="protein sequence ID" value="CDO93644.1"/>
    <property type="molecule type" value="Genomic_DNA"/>
</dbReference>
<proteinExistence type="inferred from homology"/>
<dbReference type="GO" id="GO:0009165">
    <property type="term" value="P:nucleotide biosynthetic process"/>
    <property type="evidence" value="ECO:0007669"/>
    <property type="project" value="UniProtKB-KW"/>
</dbReference>
<dbReference type="SUPFAM" id="SSF53927">
    <property type="entry name" value="Cytidine deaminase-like"/>
    <property type="match status" value="1"/>
</dbReference>
<evidence type="ECO:0000313" key="11">
    <source>
        <dbReference type="EMBL" id="CDO93644.1"/>
    </source>
</evidence>
<evidence type="ECO:0000256" key="4">
    <source>
        <dbReference type="ARBA" id="ARBA00022727"/>
    </source>
</evidence>
<evidence type="ECO:0000259" key="10">
    <source>
        <dbReference type="PROSITE" id="PS51747"/>
    </source>
</evidence>
<keyword evidence="5" id="KW-0378">Hydrolase</keyword>